<comment type="caution">
    <text evidence="1">The sequence shown here is derived from an EMBL/GenBank/DDBJ whole genome shotgun (WGS) entry which is preliminary data.</text>
</comment>
<dbReference type="RefSeq" id="WP_275108093.1">
    <property type="nucleotide sequence ID" value="NZ_JAKJSC010000001.1"/>
</dbReference>
<name>A0ABT5VMU9_9BACT</name>
<protein>
    <submittedName>
        <fullName evidence="1">Protein phosphatase 2C domain-containing protein</fullName>
    </submittedName>
</protein>
<evidence type="ECO:0000313" key="1">
    <source>
        <dbReference type="EMBL" id="MDE5416754.1"/>
    </source>
</evidence>
<reference evidence="1 2" key="1">
    <citation type="submission" date="2022-01" db="EMBL/GenBank/DDBJ databases">
        <title>Labilibaculum sp. nov, a marine bacterium isolated from Antarctica.</title>
        <authorList>
            <person name="Dai W."/>
        </authorList>
    </citation>
    <scope>NUCLEOTIDE SEQUENCE [LARGE SCALE GENOMIC DNA]</scope>
    <source>
        <strain evidence="1 2">DW002</strain>
    </source>
</reference>
<dbReference type="EMBL" id="JAKJSC010000001">
    <property type="protein sequence ID" value="MDE5416754.1"/>
    <property type="molecule type" value="Genomic_DNA"/>
</dbReference>
<dbReference type="Proteomes" id="UP001528920">
    <property type="component" value="Unassembled WGS sequence"/>
</dbReference>
<organism evidence="1 2">
    <name type="scientific">Paralabilibaculum antarcticum</name>
    <dbReference type="NCBI Taxonomy" id="2912572"/>
    <lineage>
        <taxon>Bacteria</taxon>
        <taxon>Pseudomonadati</taxon>
        <taxon>Bacteroidota</taxon>
        <taxon>Bacteroidia</taxon>
        <taxon>Marinilabiliales</taxon>
        <taxon>Marinifilaceae</taxon>
        <taxon>Paralabilibaculum</taxon>
    </lineage>
</organism>
<sequence>MIYTSTVSRRGTSHPDWNEDNFFINEMDKVIVGAVFDGCSSGKDSFFASKLFANILNKTVEEVDFRLEIETFPTLVHRFCKNLNKAIKAIGLTIDESLSTAVLFICELESNELLVKFFGDGCAYSNQEDLHFFNNDEENKPDYLAYQLTDILKSKTAFANYYKQKPSFRTITKDFSITSDGIFTFKESIGSEAKFDYTNYLVKDDFLYQNPASLKRKLNIIKKKGYEHYDDLTIVRIIIE</sequence>
<dbReference type="SUPFAM" id="SSF81606">
    <property type="entry name" value="PP2C-like"/>
    <property type="match status" value="1"/>
</dbReference>
<accession>A0ABT5VMU9</accession>
<proteinExistence type="predicted"/>
<dbReference type="Gene3D" id="3.60.40.10">
    <property type="entry name" value="PPM-type phosphatase domain"/>
    <property type="match status" value="1"/>
</dbReference>
<keyword evidence="2" id="KW-1185">Reference proteome</keyword>
<evidence type="ECO:0000313" key="2">
    <source>
        <dbReference type="Proteomes" id="UP001528920"/>
    </source>
</evidence>
<gene>
    <name evidence="1" type="ORF">L3049_01955</name>
</gene>
<dbReference type="InterPro" id="IPR036457">
    <property type="entry name" value="PPM-type-like_dom_sf"/>
</dbReference>